<proteinExistence type="predicted"/>
<accession>A0A0E0F4A4</accession>
<organism evidence="2">
    <name type="scientific">Oryza meridionalis</name>
    <dbReference type="NCBI Taxonomy" id="40149"/>
    <lineage>
        <taxon>Eukaryota</taxon>
        <taxon>Viridiplantae</taxon>
        <taxon>Streptophyta</taxon>
        <taxon>Embryophyta</taxon>
        <taxon>Tracheophyta</taxon>
        <taxon>Spermatophyta</taxon>
        <taxon>Magnoliopsida</taxon>
        <taxon>Liliopsida</taxon>
        <taxon>Poales</taxon>
        <taxon>Poaceae</taxon>
        <taxon>BOP clade</taxon>
        <taxon>Oryzoideae</taxon>
        <taxon>Oryzeae</taxon>
        <taxon>Oryzinae</taxon>
        <taxon>Oryza</taxon>
    </lineage>
</organism>
<dbReference type="Gramene" id="OMERI11G07310.5">
    <property type="protein sequence ID" value="OMERI11G07310.5"/>
    <property type="gene ID" value="OMERI11G07310"/>
</dbReference>
<feature type="transmembrane region" description="Helical" evidence="1">
    <location>
        <begin position="21"/>
        <end position="40"/>
    </location>
</feature>
<evidence type="ECO:0000313" key="3">
    <source>
        <dbReference type="Proteomes" id="UP000008021"/>
    </source>
</evidence>
<keyword evidence="1" id="KW-0472">Membrane</keyword>
<sequence length="96" mass="11145">MRSSVLATDPYAHQRRRQIRDLIVILHRISVFVVIVLQTIETKKASRRSFYISSVALEEGGRRSQGQFVQRFWLGGGVERDEEEEEEGAKVEEARR</sequence>
<dbReference type="AlphaFoldDB" id="A0A0E0F4A4"/>
<keyword evidence="1" id="KW-1133">Transmembrane helix</keyword>
<dbReference type="EnsemblPlants" id="OMERI11G07310.5">
    <property type="protein sequence ID" value="OMERI11G07310.5"/>
    <property type="gene ID" value="OMERI11G07310"/>
</dbReference>
<name>A0A0E0F4A4_9ORYZ</name>
<reference evidence="2" key="1">
    <citation type="submission" date="2015-04" db="UniProtKB">
        <authorList>
            <consortium name="EnsemblPlants"/>
        </authorList>
    </citation>
    <scope>IDENTIFICATION</scope>
</reference>
<evidence type="ECO:0000313" key="2">
    <source>
        <dbReference type="EnsemblPlants" id="OMERI11G07310.5"/>
    </source>
</evidence>
<protein>
    <submittedName>
        <fullName evidence="2">Uncharacterized protein</fullName>
    </submittedName>
</protein>
<reference evidence="2" key="2">
    <citation type="submission" date="2018-05" db="EMBL/GenBank/DDBJ databases">
        <title>OmerRS3 (Oryza meridionalis Reference Sequence Version 3).</title>
        <authorList>
            <person name="Zhang J."/>
            <person name="Kudrna D."/>
            <person name="Lee S."/>
            <person name="Talag J."/>
            <person name="Welchert J."/>
            <person name="Wing R.A."/>
        </authorList>
    </citation>
    <scope>NUCLEOTIDE SEQUENCE [LARGE SCALE GENOMIC DNA]</scope>
    <source>
        <strain evidence="2">cv. OR44</strain>
    </source>
</reference>
<dbReference type="HOGENOM" id="CLU_2363263_0_0_1"/>
<keyword evidence="1" id="KW-0812">Transmembrane</keyword>
<keyword evidence="3" id="KW-1185">Reference proteome</keyword>
<dbReference type="Proteomes" id="UP000008021">
    <property type="component" value="Chromosome 11"/>
</dbReference>
<evidence type="ECO:0000256" key="1">
    <source>
        <dbReference type="SAM" id="Phobius"/>
    </source>
</evidence>